<dbReference type="EMBL" id="BAAAEM010000002">
    <property type="protein sequence ID" value="GAA0468103.1"/>
    <property type="molecule type" value="Genomic_DNA"/>
</dbReference>
<dbReference type="Pfam" id="PF04307">
    <property type="entry name" value="YdjM"/>
    <property type="match status" value="1"/>
</dbReference>
<accession>A0ABP3K007</accession>
<dbReference type="PANTHER" id="PTHR35531">
    <property type="entry name" value="INNER MEMBRANE PROTEIN YBCI-RELATED"/>
    <property type="match status" value="1"/>
</dbReference>
<organism evidence="2 3">
    <name type="scientific">Parasphingorhabdus litoris</name>
    <dbReference type="NCBI Taxonomy" id="394733"/>
    <lineage>
        <taxon>Bacteria</taxon>
        <taxon>Pseudomonadati</taxon>
        <taxon>Pseudomonadota</taxon>
        <taxon>Alphaproteobacteria</taxon>
        <taxon>Sphingomonadales</taxon>
        <taxon>Sphingomonadaceae</taxon>
        <taxon>Parasphingorhabdus</taxon>
    </lineage>
</organism>
<reference evidence="3" key="1">
    <citation type="journal article" date="2019" name="Int. J. Syst. Evol. Microbiol.">
        <title>The Global Catalogue of Microorganisms (GCM) 10K type strain sequencing project: providing services to taxonomists for standard genome sequencing and annotation.</title>
        <authorList>
            <consortium name="The Broad Institute Genomics Platform"/>
            <consortium name="The Broad Institute Genome Sequencing Center for Infectious Disease"/>
            <person name="Wu L."/>
            <person name="Ma J."/>
        </authorList>
    </citation>
    <scope>NUCLEOTIDE SEQUENCE [LARGE SCALE GENOMIC DNA]</scope>
    <source>
        <strain evidence="3">JCM 14162</strain>
    </source>
</reference>
<evidence type="ECO:0000256" key="1">
    <source>
        <dbReference type="SAM" id="Phobius"/>
    </source>
</evidence>
<comment type="caution">
    <text evidence="2">The sequence shown here is derived from an EMBL/GenBank/DDBJ whole genome shotgun (WGS) entry which is preliminary data.</text>
</comment>
<feature type="transmembrane region" description="Helical" evidence="1">
    <location>
        <begin position="151"/>
        <end position="168"/>
    </location>
</feature>
<keyword evidence="2" id="KW-0378">Hydrolase</keyword>
<dbReference type="GO" id="GO:0016787">
    <property type="term" value="F:hydrolase activity"/>
    <property type="evidence" value="ECO:0007669"/>
    <property type="project" value="UniProtKB-KW"/>
</dbReference>
<evidence type="ECO:0000313" key="2">
    <source>
        <dbReference type="EMBL" id="GAA0468103.1"/>
    </source>
</evidence>
<feature type="transmembrane region" description="Helical" evidence="1">
    <location>
        <begin position="83"/>
        <end position="100"/>
    </location>
</feature>
<dbReference type="RefSeq" id="WP_229953861.1">
    <property type="nucleotide sequence ID" value="NZ_BAAAEM010000002.1"/>
</dbReference>
<proteinExistence type="predicted"/>
<keyword evidence="1" id="KW-0472">Membrane</keyword>
<feature type="transmembrane region" description="Helical" evidence="1">
    <location>
        <begin position="60"/>
        <end position="78"/>
    </location>
</feature>
<sequence length="184" mass="19760">MPTIMSHAAIPIAGALLLGRSRLSVPVIVTGIAFSMLPDADVIGFGLGIDYADSWGHRGASHSLLFAAIAALLATALIRPDRYLLVGLFLFASMASHGLLDTLTNGGLGTALFWPWDEARHFAPFTPVAVSPIGISDFLSTRGMKVLQSEAIWIWIPLAVLVAMILGLKNWRARWLRQNGTAQS</sequence>
<keyword evidence="1" id="KW-1133">Transmembrane helix</keyword>
<evidence type="ECO:0000313" key="3">
    <source>
        <dbReference type="Proteomes" id="UP001500713"/>
    </source>
</evidence>
<dbReference type="Proteomes" id="UP001500713">
    <property type="component" value="Unassembled WGS sequence"/>
</dbReference>
<keyword evidence="3" id="KW-1185">Reference proteome</keyword>
<name>A0ABP3K007_9SPHN</name>
<dbReference type="PANTHER" id="PTHR35531:SF1">
    <property type="entry name" value="INNER MEMBRANE PROTEIN YBCI-RELATED"/>
    <property type="match status" value="1"/>
</dbReference>
<gene>
    <name evidence="2" type="ORF">GCM10009096_06210</name>
</gene>
<protein>
    <submittedName>
        <fullName evidence="2">Metal-dependent hydrolase</fullName>
    </submittedName>
</protein>
<dbReference type="InterPro" id="IPR007404">
    <property type="entry name" value="YdjM-like"/>
</dbReference>
<keyword evidence="1" id="KW-0812">Transmembrane</keyword>